<evidence type="ECO:0008006" key="7">
    <source>
        <dbReference type="Google" id="ProtNLM"/>
    </source>
</evidence>
<dbReference type="PaxDb" id="4565-Traes_1DL_EE08394861.2"/>
<evidence type="ECO:0000256" key="2">
    <source>
        <dbReference type="ARBA" id="ARBA00022821"/>
    </source>
</evidence>
<gene>
    <name evidence="5" type="primary">LOC123181954</name>
</gene>
<dbReference type="GO" id="GO:0006952">
    <property type="term" value="P:defense response"/>
    <property type="evidence" value="ECO:0007669"/>
    <property type="project" value="UniProtKB-KW"/>
</dbReference>
<dbReference type="OrthoDB" id="1934998at2759"/>
<dbReference type="Gramene" id="TraesNOR1D03G00516920.1">
    <property type="protein sequence ID" value="TraesNOR1D03G00516920.1.CDS1"/>
    <property type="gene ID" value="TraesNOR1D03G00516920"/>
</dbReference>
<dbReference type="RefSeq" id="XP_044450312.1">
    <property type="nucleotide sequence ID" value="XM_044594377.1"/>
</dbReference>
<evidence type="ECO:0000313" key="6">
    <source>
        <dbReference type="Proteomes" id="UP000019116"/>
    </source>
</evidence>
<dbReference type="Gramene" id="TraesPARA_EIv1.0_0286810.2">
    <property type="protein sequence ID" value="TraesPARA_EIv1.0_0286810.2.CDS1"/>
    <property type="gene ID" value="TraesPARA_EIv1.0_0286810"/>
</dbReference>
<evidence type="ECO:0000256" key="1">
    <source>
        <dbReference type="ARBA" id="ARBA00022737"/>
    </source>
</evidence>
<organism evidence="5">
    <name type="scientific">Triticum aestivum</name>
    <name type="common">Wheat</name>
    <dbReference type="NCBI Taxonomy" id="4565"/>
    <lineage>
        <taxon>Eukaryota</taxon>
        <taxon>Viridiplantae</taxon>
        <taxon>Streptophyta</taxon>
        <taxon>Embryophyta</taxon>
        <taxon>Tracheophyta</taxon>
        <taxon>Spermatophyta</taxon>
        <taxon>Magnoliopsida</taxon>
        <taxon>Liliopsida</taxon>
        <taxon>Poales</taxon>
        <taxon>Poaceae</taxon>
        <taxon>BOP clade</taxon>
        <taxon>Pooideae</taxon>
        <taxon>Triticodae</taxon>
        <taxon>Triticeae</taxon>
        <taxon>Triticinae</taxon>
        <taxon>Triticum</taxon>
    </lineage>
</organism>
<feature type="domain" description="Disease resistance protein winged helix" evidence="3">
    <location>
        <begin position="484"/>
        <end position="546"/>
    </location>
</feature>
<keyword evidence="2" id="KW-0611">Plant defense</keyword>
<proteinExistence type="predicted"/>
<dbReference type="Pfam" id="PF23598">
    <property type="entry name" value="LRR_14"/>
    <property type="match status" value="1"/>
</dbReference>
<dbReference type="Gramene" id="TraesLDM1D03G00511620.1">
    <property type="protein sequence ID" value="TraesLDM1D03G00511620.1.CDS1"/>
    <property type="gene ID" value="TraesLDM1D03G00511620"/>
</dbReference>
<dbReference type="Gramene" id="TraesPARA_EIv1.0_0286810.1">
    <property type="protein sequence ID" value="TraesPARA_EIv1.0_0286810.1.CDS1"/>
    <property type="gene ID" value="TraesPARA_EIv1.0_0286810"/>
</dbReference>
<dbReference type="Gramene" id="TraesCAD_scaffold_050261_01G000400.1">
    <property type="protein sequence ID" value="TraesCAD_scaffold_050261_01G000400.1"/>
    <property type="gene ID" value="TraesCAD_scaffold_050261_01G000400"/>
</dbReference>
<dbReference type="Gramene" id="TraesROB_scaffold_050617_01G000400.1">
    <property type="protein sequence ID" value="TraesROB_scaffold_050617_01G000400.1"/>
    <property type="gene ID" value="TraesROB_scaffold_050617_01G000400"/>
</dbReference>
<dbReference type="EnsemblPlants" id="TraesCS1D02G251200.1">
    <property type="protein sequence ID" value="TraesCS1D02G251200.1.cds1"/>
    <property type="gene ID" value="TraesCS1D02G251200"/>
</dbReference>
<dbReference type="Gramene" id="TraesCS1D03G0607300.1">
    <property type="protein sequence ID" value="TraesCS1D03G0607300.1.CDS1"/>
    <property type="gene ID" value="TraesCS1D03G0607300"/>
</dbReference>
<dbReference type="InterPro" id="IPR055414">
    <property type="entry name" value="LRR_R13L4/SHOC2-like"/>
</dbReference>
<dbReference type="RefSeq" id="XP_044450314.1">
    <property type="nucleotide sequence ID" value="XM_044594379.1"/>
</dbReference>
<dbReference type="InterPro" id="IPR032675">
    <property type="entry name" value="LRR_dom_sf"/>
</dbReference>
<dbReference type="Gramene" id="TraesCS1D02G251200.1">
    <property type="protein sequence ID" value="TraesCS1D02G251200.1.cds1"/>
    <property type="gene ID" value="TraesCS1D02G251200"/>
</dbReference>
<dbReference type="PANTHER" id="PTHR47186:SF54">
    <property type="entry name" value="DISEASE RESISTANCE RPP13-LIKE PROTEIN 4"/>
    <property type="match status" value="1"/>
</dbReference>
<dbReference type="SMR" id="A0A3B5ZXG8"/>
<evidence type="ECO:0000259" key="4">
    <source>
        <dbReference type="Pfam" id="PF23598"/>
    </source>
</evidence>
<accession>A0A3B5ZXG8</accession>
<reference evidence="5" key="1">
    <citation type="submission" date="2018-08" db="EMBL/GenBank/DDBJ databases">
        <authorList>
            <person name="Rossello M."/>
        </authorList>
    </citation>
    <scope>NUCLEOTIDE SEQUENCE [LARGE SCALE GENOMIC DNA]</scope>
    <source>
        <strain evidence="5">cv. Chinese Spring</strain>
    </source>
</reference>
<dbReference type="Gramene" id="TraesARI1D03G00514710.1">
    <property type="protein sequence ID" value="TraesARI1D03G00514710.1.CDS1"/>
    <property type="gene ID" value="TraesARI1D03G00514710"/>
</dbReference>
<dbReference type="InterPro" id="IPR058922">
    <property type="entry name" value="WHD_DRP"/>
</dbReference>
<evidence type="ECO:0000259" key="3">
    <source>
        <dbReference type="Pfam" id="PF23559"/>
    </source>
</evidence>
<dbReference type="Gramene" id="TraesRN1D0100646200.1">
    <property type="protein sequence ID" value="TraesRN1D0100646200.1"/>
    <property type="gene ID" value="TraesRN1D0100646200"/>
</dbReference>
<dbReference type="Pfam" id="PF23559">
    <property type="entry name" value="WHD_DRP"/>
    <property type="match status" value="1"/>
</dbReference>
<dbReference type="OMA" id="KSKDPCH"/>
<dbReference type="Gene3D" id="3.80.10.10">
    <property type="entry name" value="Ribonuclease Inhibitor"/>
    <property type="match status" value="2"/>
</dbReference>
<keyword evidence="6" id="KW-1185">Reference proteome</keyword>
<dbReference type="Gramene" id="TraesJUL1D03G00511860.1">
    <property type="protein sequence ID" value="TraesJUL1D03G00511860.1.CDS1"/>
    <property type="gene ID" value="TraesJUL1D03G00511860"/>
</dbReference>
<reference evidence="5" key="2">
    <citation type="submission" date="2018-10" db="UniProtKB">
        <authorList>
            <consortium name="EnsemblPlants"/>
        </authorList>
    </citation>
    <scope>IDENTIFICATION</scope>
</reference>
<dbReference type="Gramene" id="TraesSTA1D03G00507680.1">
    <property type="protein sequence ID" value="TraesSTA1D03G00507680.1.CDS1"/>
    <property type="gene ID" value="TraesSTA1D03G00507680"/>
</dbReference>
<dbReference type="Gramene" id="TraesJAG1D03G00508550.1">
    <property type="protein sequence ID" value="TraesJAG1D03G00508550.1.CDS1"/>
    <property type="gene ID" value="TraesJAG1D03G00508550"/>
</dbReference>
<dbReference type="Proteomes" id="UP000019116">
    <property type="component" value="Chromosome 1D"/>
</dbReference>
<sequence length="932" mass="104878">MLVNQSIEEDVFEPMVSRVTEIGRRFFGIVSSSENDGRGPTMHELPEKIRWEVQHLEDVFEGIMEDKEGVCESVRSVSKAVFKWQRSLGVTYRNASGAPEPLEVMKWAVEHQEGWVEDGTTSVASTETLSFDENELFESLRDLKTAEGGSEARLLDGIRSGMQCINDVLATVRSRMEAANGSLRIVDHVFSPVLKLIKTIDHLVSAATDGGDKSENYKLLAKIDGQVKCLQDALHVIDINKREVDESFRTMEALIEPLLSRLKDTCNVQLEPSSFQDEINVKDGIDHLVHVLDMIEKKKQDGNANFSIVNAAFSPLLTCLNTIRHLSLEALAHEDKSGAFILLGNISDELSQLKDVLQKVQENEKGIYSNFDAIEQHLDDLFEGPMIDAEGSLKLQQMGGLREKLCAINKEISNIWGKVDDSFNVQDVSIRSMAARHEASSSRPLMPAADKFNINRESVQMWKLKDSINGLETRLRQCLLCLAVFPEDAVIKKRLLIHWWIGEGFVSSVSEGKNVFNELLITKGFIKPVKKYHCNKVHGCKVQPSIRALLIEAAKSAAFVELNSDGSSKNDFTRTRRACLQDGKILTSFHRDALTIYNIKQQYLELDKTWFSGKTCLSTVQLGRWQDSDYDPRAHHVELNNAEFLKQVKSCKQLKYLSFRGISRIEALPTSIGKLTRLVILDLKACHNLEDLPKEIVKLVKLEYLDVSECYLLSGMPKGLIKLSHLEVLKGFVLANTRSKDPCHLKELVMLKKLRTLSIRIGNSVDSDQFEKINEFCALRSLTLTWGAGLSSVPAIHGGNRLSRSSSAATIAVNHAMPCVLPSGLEKLEICCFPVAEFPCWVNPGELKNLKKLYIRGGIISSLGEDKYWEVTVLRLRFLKHLNYSWTALRDTFMKLHVLEVHECENLETWPDCQKGLWLKETNGIMEGSHLA</sequence>
<dbReference type="AlphaFoldDB" id="A0A3B5ZXG8"/>
<dbReference type="Gramene" id="TraesCLE_scaffold_064597_01G000100.1">
    <property type="protein sequence ID" value="TraesCLE_scaffold_064597_01G000100.1"/>
    <property type="gene ID" value="TraesCLE_scaffold_064597_01G000100"/>
</dbReference>
<dbReference type="InterPro" id="IPR036388">
    <property type="entry name" value="WH-like_DNA-bd_sf"/>
</dbReference>
<protein>
    <recommendedName>
        <fullName evidence="7">Rx N-terminal domain-containing protein</fullName>
    </recommendedName>
</protein>
<dbReference type="RefSeq" id="XP_044450311.1">
    <property type="nucleotide sequence ID" value="XM_044594376.1"/>
</dbReference>
<dbReference type="GeneID" id="123181954"/>
<name>A0A3B5ZXG8_WHEAT</name>
<dbReference type="Gramene" id="TraesWEE_scaffold_047681_01G000400.1">
    <property type="protein sequence ID" value="TraesWEE_scaffold_047681_01G000400.1"/>
    <property type="gene ID" value="TraesWEE_scaffold_047681_01G000400"/>
</dbReference>
<feature type="domain" description="Disease resistance R13L4/SHOC-2-like LRR" evidence="4">
    <location>
        <begin position="641"/>
        <end position="856"/>
    </location>
</feature>
<dbReference type="SUPFAM" id="SSF52047">
    <property type="entry name" value="RNI-like"/>
    <property type="match status" value="1"/>
</dbReference>
<keyword evidence="1" id="KW-0677">Repeat</keyword>
<evidence type="ECO:0000313" key="5">
    <source>
        <dbReference type="EnsemblPlants" id="TraesCS1D02G251200.1.cds1"/>
    </source>
</evidence>
<dbReference type="Gramene" id="TraesSYM1D03G00515920.1">
    <property type="protein sequence ID" value="TraesSYM1D03G00515920.1.CDS1"/>
    <property type="gene ID" value="TraesSYM1D03G00515920"/>
</dbReference>
<dbReference type="PANTHER" id="PTHR47186">
    <property type="entry name" value="LEUCINE-RICH REPEAT-CONTAINING PROTEIN 57"/>
    <property type="match status" value="1"/>
</dbReference>
<dbReference type="Gramene" id="TraesMAC1D03G00508200.1">
    <property type="protein sequence ID" value="TraesMAC1D03G00508200.1.CDS1"/>
    <property type="gene ID" value="TraesMAC1D03G00508200"/>
</dbReference>
<dbReference type="Gramene" id="TraesLAC1D03G00512190.1">
    <property type="protein sequence ID" value="TraesLAC1D03G00512190.1.CDS1"/>
    <property type="gene ID" value="TraesLAC1D03G00512190"/>
</dbReference>
<dbReference type="Gene3D" id="1.10.10.10">
    <property type="entry name" value="Winged helix-like DNA-binding domain superfamily/Winged helix DNA-binding domain"/>
    <property type="match status" value="1"/>
</dbReference>
<dbReference type="STRING" id="4565.A0A3B5ZXG8"/>